<evidence type="ECO:0000256" key="1">
    <source>
        <dbReference type="ARBA" id="ARBA00005486"/>
    </source>
</evidence>
<dbReference type="OrthoDB" id="205099at2759"/>
<protein>
    <submittedName>
        <fullName evidence="3">(spotted green pufferfish) hypothetical protein</fullName>
    </submittedName>
</protein>
<proteinExistence type="inferred from homology"/>
<dbReference type="EMBL" id="CAAE01004744">
    <property type="protein sequence ID" value="CAF88434.1"/>
    <property type="molecule type" value="Genomic_DNA"/>
</dbReference>
<feature type="compositionally biased region" description="Basic and acidic residues" evidence="2">
    <location>
        <begin position="36"/>
        <end position="62"/>
    </location>
</feature>
<dbReference type="PANTHER" id="PTHR11199:SF2">
    <property type="entry name" value="COHESIN SUBUNIT SA"/>
    <property type="match status" value="1"/>
</dbReference>
<comment type="caution">
    <text evidence="3">The sequence shown here is derived from an EMBL/GenBank/DDBJ whole genome shotgun (WGS) entry which is preliminary data.</text>
</comment>
<feature type="non-terminal residue" evidence="3">
    <location>
        <position position="141"/>
    </location>
</feature>
<dbReference type="AlphaFoldDB" id="Q4TF98"/>
<gene>
    <name evidence="3" type="ORF">GSTENG00001758001</name>
</gene>
<evidence type="ECO:0000256" key="2">
    <source>
        <dbReference type="SAM" id="MobiDB-lite"/>
    </source>
</evidence>
<dbReference type="GO" id="GO:0008278">
    <property type="term" value="C:cohesin complex"/>
    <property type="evidence" value="ECO:0007669"/>
    <property type="project" value="TreeGrafter"/>
</dbReference>
<comment type="similarity">
    <text evidence="1">Belongs to the SCC3 family.</text>
</comment>
<feature type="region of interest" description="Disordered" evidence="2">
    <location>
        <begin position="1"/>
        <end position="62"/>
    </location>
</feature>
<organism evidence="3">
    <name type="scientific">Tetraodon nigroviridis</name>
    <name type="common">Spotted green pufferfish</name>
    <name type="synonym">Chelonodon nigroviridis</name>
    <dbReference type="NCBI Taxonomy" id="99883"/>
    <lineage>
        <taxon>Eukaryota</taxon>
        <taxon>Metazoa</taxon>
        <taxon>Chordata</taxon>
        <taxon>Craniata</taxon>
        <taxon>Vertebrata</taxon>
        <taxon>Euteleostomi</taxon>
        <taxon>Actinopterygii</taxon>
        <taxon>Neopterygii</taxon>
        <taxon>Teleostei</taxon>
        <taxon>Neoteleostei</taxon>
        <taxon>Acanthomorphata</taxon>
        <taxon>Eupercaria</taxon>
        <taxon>Tetraodontiformes</taxon>
        <taxon>Tetradontoidea</taxon>
        <taxon>Tetraodontidae</taxon>
        <taxon>Tetraodon</taxon>
    </lineage>
</organism>
<dbReference type="GO" id="GO:0000785">
    <property type="term" value="C:chromatin"/>
    <property type="evidence" value="ECO:0007669"/>
    <property type="project" value="TreeGrafter"/>
</dbReference>
<dbReference type="GO" id="GO:0005634">
    <property type="term" value="C:nucleus"/>
    <property type="evidence" value="ECO:0007669"/>
    <property type="project" value="TreeGrafter"/>
</dbReference>
<evidence type="ECO:0000313" key="3">
    <source>
        <dbReference type="EMBL" id="CAF88434.1"/>
    </source>
</evidence>
<dbReference type="GO" id="GO:0003682">
    <property type="term" value="F:chromatin binding"/>
    <property type="evidence" value="ECO:0007669"/>
    <property type="project" value="TreeGrafter"/>
</dbReference>
<accession>Q4TF98</accession>
<dbReference type="PANTHER" id="PTHR11199">
    <property type="entry name" value="STROMAL ANTIGEN"/>
    <property type="match status" value="1"/>
</dbReference>
<feature type="compositionally biased region" description="Polar residues" evidence="2">
    <location>
        <begin position="1"/>
        <end position="12"/>
    </location>
</feature>
<dbReference type="InterPro" id="IPR039662">
    <property type="entry name" value="Cohesin_Scc3/SA"/>
</dbReference>
<dbReference type="GO" id="GO:0007062">
    <property type="term" value="P:sister chromatid cohesion"/>
    <property type="evidence" value="ECO:0007669"/>
    <property type="project" value="TreeGrafter"/>
</dbReference>
<reference evidence="3" key="1">
    <citation type="journal article" date="2004" name="Nature">
        <title>Genome duplication in the teleost fish Tetraodon nigroviridis reveals the early vertebrate proto-karyotype.</title>
        <authorList>
            <person name="Jaillon O."/>
            <person name="Aury J.-M."/>
            <person name="Brunet F."/>
            <person name="Petit J.-L."/>
            <person name="Stange-Thomann N."/>
            <person name="Mauceli E."/>
            <person name="Bouneau L."/>
            <person name="Fischer C."/>
            <person name="Ozouf-Costaz C."/>
            <person name="Bernot A."/>
            <person name="Nicaud S."/>
            <person name="Jaffe D."/>
            <person name="Fisher S."/>
            <person name="Lutfalla G."/>
            <person name="Dossat C."/>
            <person name="Segurens B."/>
            <person name="Dasilva C."/>
            <person name="Salanoubat M."/>
            <person name="Levy M."/>
            <person name="Boudet N."/>
            <person name="Castellano S."/>
            <person name="Anthouard V."/>
            <person name="Jubin C."/>
            <person name="Castelli V."/>
            <person name="Katinka M."/>
            <person name="Vacherie B."/>
            <person name="Biemont C."/>
            <person name="Skalli Z."/>
            <person name="Cattolico L."/>
            <person name="Poulain J."/>
            <person name="De Berardinis V."/>
            <person name="Cruaud C."/>
            <person name="Duprat S."/>
            <person name="Brottier P."/>
            <person name="Coutanceau J.-P."/>
            <person name="Gouzy J."/>
            <person name="Parra G."/>
            <person name="Lardier G."/>
            <person name="Chapple C."/>
            <person name="McKernan K.J."/>
            <person name="McEwan P."/>
            <person name="Bosak S."/>
            <person name="Kellis M."/>
            <person name="Volff J.-N."/>
            <person name="Guigo R."/>
            <person name="Zody M.C."/>
            <person name="Mesirov J."/>
            <person name="Lindblad-Toh K."/>
            <person name="Birren B."/>
            <person name="Nusbaum C."/>
            <person name="Kahn D."/>
            <person name="Robinson-Rechavi M."/>
            <person name="Laudet V."/>
            <person name="Schachter V."/>
            <person name="Quetier F."/>
            <person name="Saurin W."/>
            <person name="Scarpelli C."/>
            <person name="Wincker P."/>
            <person name="Lander E.S."/>
            <person name="Weissenbach J."/>
            <person name="Roest Crollius H."/>
        </authorList>
    </citation>
    <scope>NUCLEOTIDE SEQUENCE [LARGE SCALE GENOMIC DNA]</scope>
</reference>
<feature type="compositionally biased region" description="Basic residues" evidence="2">
    <location>
        <begin position="26"/>
        <end position="35"/>
    </location>
</feature>
<name>Q4TF98_TETNG</name>
<feature type="non-terminal residue" evidence="3">
    <location>
        <position position="1"/>
    </location>
</feature>
<dbReference type="KEGG" id="tng:GSTEN00001758G001"/>
<sequence length="141" mass="15821">KDSPEANTSAALTPSEEDSGNENRQRSQRRRGRLHKGSENGERRSCKEKQRGEAEGSRGRRRQAEAVTLFEVVSMGGSAMQMVIGDWMEAYALDRDMALLDLINFFIQCCGCRGVVTAELCRNKKEEGDDIMSKMVEDLDE</sequence>
<reference evidence="3" key="2">
    <citation type="submission" date="2004-02" db="EMBL/GenBank/DDBJ databases">
        <authorList>
            <consortium name="Genoscope"/>
            <consortium name="Whitehead Institute Centre for Genome Research"/>
        </authorList>
    </citation>
    <scope>NUCLEOTIDE SEQUENCE</scope>
</reference>